<evidence type="ECO:0000313" key="2">
    <source>
        <dbReference type="EMBL" id="SBW12398.1"/>
    </source>
</evidence>
<protein>
    <submittedName>
        <fullName evidence="2">Cyclopropane-fatty-acyl-phospholipid synthase</fullName>
    </submittedName>
</protein>
<dbReference type="CDD" id="cd02440">
    <property type="entry name" value="AdoMet_MTases"/>
    <property type="match status" value="1"/>
</dbReference>
<dbReference type="EMBL" id="FLUP01000002">
    <property type="protein sequence ID" value="SBW12398.1"/>
    <property type="molecule type" value="Genomic_DNA"/>
</dbReference>
<dbReference type="AlphaFoldDB" id="A0A212KL74"/>
<proteinExistence type="predicted"/>
<reference evidence="2" key="1">
    <citation type="submission" date="2016-04" db="EMBL/GenBank/DDBJ databases">
        <authorList>
            <person name="Evans L.H."/>
            <person name="Alamgir A."/>
            <person name="Owens N."/>
            <person name="Weber N.D."/>
            <person name="Virtaneva K."/>
            <person name="Barbian K."/>
            <person name="Babar A."/>
            <person name="Rosenke K."/>
        </authorList>
    </citation>
    <scope>NUCLEOTIDE SEQUENCE</scope>
    <source>
        <strain evidence="2">92-2</strain>
    </source>
</reference>
<dbReference type="InterPro" id="IPR029063">
    <property type="entry name" value="SAM-dependent_MTases_sf"/>
</dbReference>
<gene>
    <name evidence="2" type="ORF">KM92DES2_20479</name>
</gene>
<dbReference type="SUPFAM" id="SSF53335">
    <property type="entry name" value="S-adenosyl-L-methionine-dependent methyltransferases"/>
    <property type="match status" value="1"/>
</dbReference>
<organism evidence="2">
    <name type="scientific">uncultured Desulfovibrio sp</name>
    <dbReference type="NCBI Taxonomy" id="167968"/>
    <lineage>
        <taxon>Bacteria</taxon>
        <taxon>Pseudomonadati</taxon>
        <taxon>Thermodesulfobacteriota</taxon>
        <taxon>Desulfovibrionia</taxon>
        <taxon>Desulfovibrionales</taxon>
        <taxon>Desulfovibrionaceae</taxon>
        <taxon>Desulfovibrio</taxon>
        <taxon>environmental samples</taxon>
    </lineage>
</organism>
<accession>A0A212KL74</accession>
<dbReference type="InterPro" id="IPR025714">
    <property type="entry name" value="Methyltranfer_dom"/>
</dbReference>
<evidence type="ECO:0000259" key="1">
    <source>
        <dbReference type="Pfam" id="PF13847"/>
    </source>
</evidence>
<dbReference type="PANTHER" id="PTHR43667">
    <property type="entry name" value="CYCLOPROPANE-FATTY-ACYL-PHOSPHOLIPID SYNTHASE"/>
    <property type="match status" value="1"/>
</dbReference>
<dbReference type="RefSeq" id="WP_227118347.1">
    <property type="nucleotide sequence ID" value="NZ_LT598928.1"/>
</dbReference>
<feature type="domain" description="Methyltransferase" evidence="1">
    <location>
        <begin position="59"/>
        <end position="139"/>
    </location>
</feature>
<sequence length="275" mass="31069">MDIKQFEAFWADRQPDRTDLAEFWSRRAQSFNTHSAEEDSSAYRRDLVAKVAARAKVGKADAVLDIGCGPGRHALIFAGLAGKVEGFDIAPGMIEYANKNAQQAGMENARFHVLDWDTADLKQLGWQKRFQLVFASRTPAVYDHVTLEKMTEASRGYCCLITQVTGDNSVRRELAPVVGATNDDDYTRRGLYCAFNILWLQGYYPEVEYLERTWDSECPLEEAIVMYTRHFNSRGQLTEVQEIALADKLCAMSKNGMVHETGSSRVAMLFWNANL</sequence>
<dbReference type="Pfam" id="PF13847">
    <property type="entry name" value="Methyltransf_31"/>
    <property type="match status" value="1"/>
</dbReference>
<dbReference type="Gene3D" id="3.40.50.150">
    <property type="entry name" value="Vaccinia Virus protein VP39"/>
    <property type="match status" value="1"/>
</dbReference>
<name>A0A212KL74_9BACT</name>
<dbReference type="InterPro" id="IPR050723">
    <property type="entry name" value="CFA/CMAS"/>
</dbReference>
<dbReference type="PANTHER" id="PTHR43667:SF2">
    <property type="entry name" value="FATTY ACID C-METHYL TRANSFERASE"/>
    <property type="match status" value="1"/>
</dbReference>